<keyword evidence="3" id="KW-1185">Reference proteome</keyword>
<evidence type="ECO:0000313" key="2">
    <source>
        <dbReference type="EMBL" id="SHH33725.1"/>
    </source>
</evidence>
<proteinExistence type="predicted"/>
<dbReference type="EMBL" id="FQWS01000002">
    <property type="protein sequence ID" value="SHH33725.1"/>
    <property type="molecule type" value="Genomic_DNA"/>
</dbReference>
<reference evidence="3" key="1">
    <citation type="submission" date="2016-11" db="EMBL/GenBank/DDBJ databases">
        <authorList>
            <person name="Varghese N."/>
            <person name="Submissions S."/>
        </authorList>
    </citation>
    <scope>NUCLEOTIDE SEQUENCE [LARGE SCALE GENOMIC DNA]</scope>
    <source>
        <strain evidence="3">DSM 25330</strain>
    </source>
</reference>
<keyword evidence="1" id="KW-1133">Transmembrane helix</keyword>
<sequence length="87" mass="10017">MIKEMNVNGFDASEIKYYLKKSDEVYINQLLANKESRNLTKTNRTFKSVVLVISLLLLVSVFFGYASIGLIGLFILWSLVKFGSYRR</sequence>
<dbReference type="AlphaFoldDB" id="A0A1M5S5K4"/>
<dbReference type="Proteomes" id="UP000184522">
    <property type="component" value="Unassembled WGS sequence"/>
</dbReference>
<evidence type="ECO:0000256" key="1">
    <source>
        <dbReference type="SAM" id="Phobius"/>
    </source>
</evidence>
<name>A0A1M5S5K4_9FLAO</name>
<gene>
    <name evidence="2" type="ORF">SAMN05444148_1776</name>
</gene>
<feature type="transmembrane region" description="Helical" evidence="1">
    <location>
        <begin position="49"/>
        <end position="80"/>
    </location>
</feature>
<evidence type="ECO:0000313" key="3">
    <source>
        <dbReference type="Proteomes" id="UP000184522"/>
    </source>
</evidence>
<protein>
    <submittedName>
        <fullName evidence="2">Uncharacterized protein</fullName>
    </submittedName>
</protein>
<organism evidence="2 3">
    <name type="scientific">Winogradskyella jejuensis</name>
    <dbReference type="NCBI Taxonomy" id="1089305"/>
    <lineage>
        <taxon>Bacteria</taxon>
        <taxon>Pseudomonadati</taxon>
        <taxon>Bacteroidota</taxon>
        <taxon>Flavobacteriia</taxon>
        <taxon>Flavobacteriales</taxon>
        <taxon>Flavobacteriaceae</taxon>
        <taxon>Winogradskyella</taxon>
    </lineage>
</organism>
<keyword evidence="1" id="KW-0812">Transmembrane</keyword>
<accession>A0A1M5S5K4</accession>
<keyword evidence="1" id="KW-0472">Membrane</keyword>